<evidence type="ECO:0000256" key="1">
    <source>
        <dbReference type="ARBA" id="ARBA00000843"/>
    </source>
</evidence>
<evidence type="ECO:0000259" key="15">
    <source>
        <dbReference type="SMART" id="SM00478"/>
    </source>
</evidence>
<reference evidence="16 17" key="1">
    <citation type="submission" date="2019-06" db="EMBL/GenBank/DDBJ databases">
        <title>Sulfurimonas gotlandica sp. nov., a chemoautotrophic and psychrotolerant epsilonproteobacterium isolated from a pelagic redoxcline, and an emended description of the genus Sulfurimonas.</title>
        <authorList>
            <person name="Wang S."/>
            <person name="Jiang L."/>
            <person name="Shao Z."/>
        </authorList>
    </citation>
    <scope>NUCLEOTIDE SEQUENCE [LARGE SCALE GENOMIC DNA]</scope>
    <source>
        <strain evidence="16 17">B2</strain>
    </source>
</reference>
<evidence type="ECO:0000313" key="17">
    <source>
        <dbReference type="Proteomes" id="UP000593910"/>
    </source>
</evidence>
<comment type="function">
    <text evidence="3">Adenine glycosylase active on G-A mispairs. MutY also corrects error-prone DNA synthesis past GO lesions which are due to the oxidatively damaged form of guanine: 7,8-dihydro-8-oxoguanine (8-oxo-dGTP).</text>
</comment>
<dbReference type="InterPro" id="IPR044298">
    <property type="entry name" value="MIG/MutY"/>
</dbReference>
<dbReference type="InterPro" id="IPR011257">
    <property type="entry name" value="DNA_glycosylase"/>
</dbReference>
<dbReference type="GO" id="GO:0034039">
    <property type="term" value="F:8-oxo-7,8-dihydroguanine DNA N-glycosylase activity"/>
    <property type="evidence" value="ECO:0007669"/>
    <property type="project" value="TreeGrafter"/>
</dbReference>
<keyword evidence="7" id="KW-0004">4Fe-4S</keyword>
<keyword evidence="13" id="KW-0234">DNA repair</keyword>
<keyword evidence="10" id="KW-0378">Hydrolase</keyword>
<dbReference type="SMART" id="SM00525">
    <property type="entry name" value="FES"/>
    <property type="match status" value="1"/>
</dbReference>
<evidence type="ECO:0000256" key="12">
    <source>
        <dbReference type="ARBA" id="ARBA00023014"/>
    </source>
</evidence>
<evidence type="ECO:0000256" key="3">
    <source>
        <dbReference type="ARBA" id="ARBA00002933"/>
    </source>
</evidence>
<evidence type="ECO:0000256" key="5">
    <source>
        <dbReference type="ARBA" id="ARBA00012045"/>
    </source>
</evidence>
<evidence type="ECO:0000256" key="8">
    <source>
        <dbReference type="ARBA" id="ARBA00022723"/>
    </source>
</evidence>
<dbReference type="EC" id="3.2.2.31" evidence="5"/>
<dbReference type="SUPFAM" id="SSF55811">
    <property type="entry name" value="Nudix"/>
    <property type="match status" value="1"/>
</dbReference>
<dbReference type="PANTHER" id="PTHR42944:SF1">
    <property type="entry name" value="ADENINE DNA GLYCOSYLASE"/>
    <property type="match status" value="1"/>
</dbReference>
<sequence>MHNVQNKLLEWYEKEGRHSLLWRNTTDIYHIYLSEIMLQQTQVNRVEQEYYPRFLEKFPTLEKLADSPLDEVFACWSGLGYYSRARNLHATAQTVQNSLPSDLKELLKLPGIGKYTASAICSFGYKQSVPVVDTNIARVLKRFFALLDVKEAVIWEKAEELLNHQAPREHNLALMDLGSMVCLPKNPKCDECPLFDECEGKNEPELYTETKKKEYESLELFYALLVKDGKIALKLSHGPMYKNMLELPSVEPVEENLIGVFKHSYTKYRLSVHLYTTEDIQDEVEWFELDKIESAPISSLTKKALRFIK</sequence>
<evidence type="ECO:0000256" key="7">
    <source>
        <dbReference type="ARBA" id="ARBA00022485"/>
    </source>
</evidence>
<keyword evidence="11" id="KW-0408">Iron</keyword>
<keyword evidence="17" id="KW-1185">Reference proteome</keyword>
<dbReference type="GO" id="GO:0035485">
    <property type="term" value="F:adenine/guanine mispair binding"/>
    <property type="evidence" value="ECO:0007669"/>
    <property type="project" value="TreeGrafter"/>
</dbReference>
<evidence type="ECO:0000256" key="11">
    <source>
        <dbReference type="ARBA" id="ARBA00023004"/>
    </source>
</evidence>
<comment type="similarity">
    <text evidence="4">Belongs to the Nth/MutY family.</text>
</comment>
<dbReference type="PROSITE" id="PS01155">
    <property type="entry name" value="ENDONUCLEASE_III_2"/>
    <property type="match status" value="1"/>
</dbReference>
<evidence type="ECO:0000256" key="13">
    <source>
        <dbReference type="ARBA" id="ARBA00023204"/>
    </source>
</evidence>
<evidence type="ECO:0000256" key="4">
    <source>
        <dbReference type="ARBA" id="ARBA00008343"/>
    </source>
</evidence>
<dbReference type="GO" id="GO:0032357">
    <property type="term" value="F:oxidized purine DNA binding"/>
    <property type="evidence" value="ECO:0007669"/>
    <property type="project" value="TreeGrafter"/>
</dbReference>
<dbReference type="GO" id="GO:0006298">
    <property type="term" value="P:mismatch repair"/>
    <property type="evidence" value="ECO:0007669"/>
    <property type="project" value="TreeGrafter"/>
</dbReference>
<organism evidence="16 17">
    <name type="scientific">Sulfurimonas marina</name>
    <dbReference type="NCBI Taxonomy" id="2590551"/>
    <lineage>
        <taxon>Bacteria</taxon>
        <taxon>Pseudomonadati</taxon>
        <taxon>Campylobacterota</taxon>
        <taxon>Epsilonproteobacteria</taxon>
        <taxon>Campylobacterales</taxon>
        <taxon>Sulfurimonadaceae</taxon>
        <taxon>Sulfurimonas</taxon>
    </lineage>
</organism>
<accession>A0A7M1AWL0</accession>
<name>A0A7M1AWL0_9BACT</name>
<dbReference type="InterPro" id="IPR003265">
    <property type="entry name" value="HhH-GPD_domain"/>
</dbReference>
<dbReference type="InterPro" id="IPR003651">
    <property type="entry name" value="Endonuclease3_FeS-loop_motif"/>
</dbReference>
<dbReference type="EMBL" id="CP041165">
    <property type="protein sequence ID" value="QOP41827.1"/>
    <property type="molecule type" value="Genomic_DNA"/>
</dbReference>
<dbReference type="CDD" id="cd00056">
    <property type="entry name" value="ENDO3c"/>
    <property type="match status" value="1"/>
</dbReference>
<gene>
    <name evidence="16" type="ORF">FJR03_08810</name>
</gene>
<dbReference type="Gene3D" id="1.10.340.30">
    <property type="entry name" value="Hypothetical protein, domain 2"/>
    <property type="match status" value="1"/>
</dbReference>
<dbReference type="KEGG" id="smax:FJR03_08810"/>
<evidence type="ECO:0000256" key="14">
    <source>
        <dbReference type="ARBA" id="ARBA00023295"/>
    </source>
</evidence>
<dbReference type="InterPro" id="IPR004036">
    <property type="entry name" value="Endonuclease-III-like_CS2"/>
</dbReference>
<keyword evidence="9" id="KW-0227">DNA damage</keyword>
<evidence type="ECO:0000256" key="2">
    <source>
        <dbReference type="ARBA" id="ARBA00001966"/>
    </source>
</evidence>
<dbReference type="Pfam" id="PF00730">
    <property type="entry name" value="HhH-GPD"/>
    <property type="match status" value="1"/>
</dbReference>
<dbReference type="InterPro" id="IPR004035">
    <property type="entry name" value="Endouclease-III_FeS-bd_BS"/>
</dbReference>
<evidence type="ECO:0000256" key="10">
    <source>
        <dbReference type="ARBA" id="ARBA00022801"/>
    </source>
</evidence>
<evidence type="ECO:0000313" key="16">
    <source>
        <dbReference type="EMBL" id="QOP41827.1"/>
    </source>
</evidence>
<dbReference type="PROSITE" id="PS00764">
    <property type="entry name" value="ENDONUCLEASE_III_1"/>
    <property type="match status" value="1"/>
</dbReference>
<dbReference type="InterPro" id="IPR015797">
    <property type="entry name" value="NUDIX_hydrolase-like_dom_sf"/>
</dbReference>
<comment type="catalytic activity">
    <reaction evidence="1">
        <text>Hydrolyzes free adenine bases from 7,8-dihydro-8-oxoguanine:adenine mismatched double-stranded DNA, leaving an apurinic site.</text>
        <dbReference type="EC" id="3.2.2.31"/>
    </reaction>
</comment>
<protein>
    <recommendedName>
        <fullName evidence="6">Adenine DNA glycosylase</fullName>
        <ecNumber evidence="5">3.2.2.31</ecNumber>
    </recommendedName>
</protein>
<dbReference type="SMART" id="SM00478">
    <property type="entry name" value="ENDO3c"/>
    <property type="match status" value="1"/>
</dbReference>
<dbReference type="PANTHER" id="PTHR42944">
    <property type="entry name" value="ADENINE DNA GLYCOSYLASE"/>
    <property type="match status" value="1"/>
</dbReference>
<evidence type="ECO:0000256" key="9">
    <source>
        <dbReference type="ARBA" id="ARBA00022763"/>
    </source>
</evidence>
<dbReference type="Proteomes" id="UP000593910">
    <property type="component" value="Chromosome"/>
</dbReference>
<keyword evidence="8" id="KW-0479">Metal-binding</keyword>
<dbReference type="Pfam" id="PF00633">
    <property type="entry name" value="HHH"/>
    <property type="match status" value="1"/>
</dbReference>
<dbReference type="GO" id="GO:0046872">
    <property type="term" value="F:metal ion binding"/>
    <property type="evidence" value="ECO:0007669"/>
    <property type="project" value="UniProtKB-KW"/>
</dbReference>
<dbReference type="AlphaFoldDB" id="A0A7M1AWL0"/>
<dbReference type="InterPro" id="IPR000445">
    <property type="entry name" value="HhH_motif"/>
</dbReference>
<dbReference type="Gene3D" id="1.10.1670.10">
    <property type="entry name" value="Helix-hairpin-Helix base-excision DNA repair enzymes (C-terminal)"/>
    <property type="match status" value="1"/>
</dbReference>
<dbReference type="SUPFAM" id="SSF48150">
    <property type="entry name" value="DNA-glycosylase"/>
    <property type="match status" value="1"/>
</dbReference>
<proteinExistence type="inferred from homology"/>
<dbReference type="GO" id="GO:0000701">
    <property type="term" value="F:purine-specific mismatch base pair DNA N-glycosylase activity"/>
    <property type="evidence" value="ECO:0007669"/>
    <property type="project" value="UniProtKB-EC"/>
</dbReference>
<evidence type="ECO:0000256" key="6">
    <source>
        <dbReference type="ARBA" id="ARBA00022023"/>
    </source>
</evidence>
<dbReference type="GO" id="GO:0051539">
    <property type="term" value="F:4 iron, 4 sulfur cluster binding"/>
    <property type="evidence" value="ECO:0007669"/>
    <property type="project" value="UniProtKB-KW"/>
</dbReference>
<dbReference type="GO" id="GO:0006284">
    <property type="term" value="P:base-excision repair"/>
    <property type="evidence" value="ECO:0007669"/>
    <property type="project" value="InterPro"/>
</dbReference>
<keyword evidence="12" id="KW-0411">Iron-sulfur</keyword>
<keyword evidence="14" id="KW-0326">Glycosidase</keyword>
<dbReference type="InterPro" id="IPR023170">
    <property type="entry name" value="HhH_base_excis_C"/>
</dbReference>
<dbReference type="Pfam" id="PF10576">
    <property type="entry name" value="EndIII_4Fe-2S"/>
    <property type="match status" value="1"/>
</dbReference>
<feature type="domain" description="HhH-GPD" evidence="15">
    <location>
        <begin position="37"/>
        <end position="180"/>
    </location>
</feature>
<comment type="cofactor">
    <cofactor evidence="2">
        <name>[4Fe-4S] cluster</name>
        <dbReference type="ChEBI" id="CHEBI:49883"/>
    </cofactor>
</comment>